<dbReference type="GO" id="GO:0005886">
    <property type="term" value="C:plasma membrane"/>
    <property type="evidence" value="ECO:0007669"/>
    <property type="project" value="UniProtKB-SubCell"/>
</dbReference>
<accession>A0A1S3AFL8</accession>
<evidence type="ECO:0000256" key="9">
    <source>
        <dbReference type="ARBA" id="ARBA00023136"/>
    </source>
</evidence>
<evidence type="ECO:0000256" key="5">
    <source>
        <dbReference type="ARBA" id="ARBA00022507"/>
    </source>
</evidence>
<comment type="similarity">
    <text evidence="3 13">Belongs to the G-protein coupled receptor 1 family.</text>
</comment>
<evidence type="ECO:0000256" key="12">
    <source>
        <dbReference type="ARBA" id="ARBA00023224"/>
    </source>
</evidence>
<dbReference type="OrthoDB" id="9606139at2759"/>
<evidence type="ECO:0000256" key="4">
    <source>
        <dbReference type="ARBA" id="ARBA00022475"/>
    </source>
</evidence>
<sequence length="313" mass="35768">MVGRNVVLAVIFLIQAAVGTLGNLSLLCQYFFLHFTEHRGRPTDLILKHLLFANCLTLFCKGVPYTMSAFGQRHLFRDIECKLVLYLHRVARGVSLSTTSLLSVMQVITISPWTSRWAKLKDKAPRYISICISMCWVFEMLINVLFPIYVSSSLNNINTTNMKDFIFYSAVRHDKAKDLGFAALFSFPAAMCLGLMLWASVSMLLILHRHQQRVQHLHRNKVSSRHSPESRATKTILLLVSTFSFFYFLSCISQAFMSLLNQPSALLVNITAMIDFCFPAISPFLLMSRDSSMLRLCLTCIRNRKLPHLMRKI</sequence>
<protein>
    <recommendedName>
        <fullName evidence="13">Vomeronasal type-1 receptor</fullName>
    </recommendedName>
</protein>
<gene>
    <name evidence="16" type="primary">LOC103123632</name>
</gene>
<evidence type="ECO:0000313" key="15">
    <source>
        <dbReference type="Proteomes" id="UP001652624"/>
    </source>
</evidence>
<evidence type="ECO:0000256" key="8">
    <source>
        <dbReference type="ARBA" id="ARBA00023040"/>
    </source>
</evidence>
<evidence type="ECO:0000256" key="3">
    <source>
        <dbReference type="ARBA" id="ARBA00010663"/>
    </source>
</evidence>
<dbReference type="PRINTS" id="PR01534">
    <property type="entry name" value="VOMERONASL1R"/>
</dbReference>
<comment type="subcellular location">
    <subcellularLocation>
        <location evidence="2 13">Cell membrane</location>
        <topology evidence="2 13">Multi-pass membrane protein</topology>
    </subcellularLocation>
</comment>
<feature type="domain" description="G-protein coupled receptors family 1 profile" evidence="14">
    <location>
        <begin position="22"/>
        <end position="286"/>
    </location>
</feature>
<dbReference type="Proteomes" id="UP001652624">
    <property type="component" value="Chromosome 2"/>
</dbReference>
<keyword evidence="5 13" id="KW-0589">Pheromone response</keyword>
<dbReference type="InterPro" id="IPR017452">
    <property type="entry name" value="GPCR_Rhodpsn_7TM"/>
</dbReference>
<evidence type="ECO:0000256" key="11">
    <source>
        <dbReference type="ARBA" id="ARBA00023180"/>
    </source>
</evidence>
<reference evidence="15" key="1">
    <citation type="submission" date="2025-05" db="UniProtKB">
        <authorList>
            <consortium name="RefSeq"/>
        </authorList>
    </citation>
    <scope>NUCLEOTIDE SEQUENCE [LARGE SCALE GENOMIC DNA]</scope>
</reference>
<evidence type="ECO:0000313" key="16">
    <source>
        <dbReference type="RefSeq" id="XP_007534353.1"/>
    </source>
</evidence>
<dbReference type="GO" id="GO:0007606">
    <property type="term" value="P:sensory perception of chemical stimulus"/>
    <property type="evidence" value="ECO:0007669"/>
    <property type="project" value="UniProtKB-ARBA"/>
</dbReference>
<feature type="transmembrane region" description="Helical" evidence="13">
    <location>
        <begin position="127"/>
        <end position="150"/>
    </location>
</feature>
<keyword evidence="15" id="KW-1185">Reference proteome</keyword>
<keyword evidence="10 13" id="KW-0675">Receptor</keyword>
<dbReference type="SUPFAM" id="SSF81321">
    <property type="entry name" value="Family A G protein-coupled receptor-like"/>
    <property type="match status" value="1"/>
</dbReference>
<feature type="transmembrane region" description="Helical" evidence="13">
    <location>
        <begin position="181"/>
        <end position="207"/>
    </location>
</feature>
<comment type="function">
    <text evidence="1">Putative pheromone receptor.</text>
</comment>
<keyword evidence="7 13" id="KW-1133">Transmembrane helix</keyword>
<evidence type="ECO:0000256" key="10">
    <source>
        <dbReference type="ARBA" id="ARBA00023170"/>
    </source>
</evidence>
<keyword evidence="11" id="KW-0325">Glycoprotein</keyword>
<dbReference type="eggNOG" id="ENOG502RD1P">
    <property type="taxonomic scope" value="Eukaryota"/>
</dbReference>
<keyword evidence="6 13" id="KW-0812">Transmembrane</keyword>
<dbReference type="GO" id="GO:0016503">
    <property type="term" value="F:pheromone receptor activity"/>
    <property type="evidence" value="ECO:0007669"/>
    <property type="project" value="InterPro"/>
</dbReference>
<evidence type="ECO:0000256" key="13">
    <source>
        <dbReference type="RuleBase" id="RU364061"/>
    </source>
</evidence>
<evidence type="ECO:0000256" key="1">
    <source>
        <dbReference type="ARBA" id="ARBA00003878"/>
    </source>
</evidence>
<dbReference type="FunFam" id="1.20.1070.10:FF:000033">
    <property type="entry name" value="Vomeronasal type-1 receptor"/>
    <property type="match status" value="1"/>
</dbReference>
<dbReference type="PROSITE" id="PS50262">
    <property type="entry name" value="G_PROTEIN_RECEP_F1_2"/>
    <property type="match status" value="1"/>
</dbReference>
<feature type="transmembrane region" description="Helical" evidence="13">
    <location>
        <begin position="6"/>
        <end position="33"/>
    </location>
</feature>
<keyword evidence="12 13" id="KW-0807">Transducer</keyword>
<feature type="transmembrane region" description="Helical" evidence="13">
    <location>
        <begin position="45"/>
        <end position="67"/>
    </location>
</feature>
<dbReference type="PANTHER" id="PTHR24062">
    <property type="entry name" value="VOMERONASAL TYPE-1 RECEPTOR"/>
    <property type="match status" value="1"/>
</dbReference>
<evidence type="ECO:0000256" key="2">
    <source>
        <dbReference type="ARBA" id="ARBA00004651"/>
    </source>
</evidence>
<name>A0A1S3AFL8_ERIEU</name>
<evidence type="ECO:0000256" key="7">
    <source>
        <dbReference type="ARBA" id="ARBA00022989"/>
    </source>
</evidence>
<dbReference type="GO" id="GO:0019236">
    <property type="term" value="P:response to pheromone"/>
    <property type="evidence" value="ECO:0007669"/>
    <property type="project" value="UniProtKB-KW"/>
</dbReference>
<proteinExistence type="inferred from homology"/>
<evidence type="ECO:0000259" key="14">
    <source>
        <dbReference type="PROSITE" id="PS50262"/>
    </source>
</evidence>
<feature type="transmembrane region" description="Helical" evidence="13">
    <location>
        <begin position="94"/>
        <end position="115"/>
    </location>
</feature>
<dbReference type="AlphaFoldDB" id="A0A1S3AFL8"/>
<dbReference type="GeneID" id="103123632"/>
<keyword evidence="4 13" id="KW-1003">Cell membrane</keyword>
<dbReference type="RefSeq" id="XP_007534353.1">
    <property type="nucleotide sequence ID" value="XM_007534291.1"/>
</dbReference>
<reference evidence="16" key="2">
    <citation type="submission" date="2025-08" db="UniProtKB">
        <authorList>
            <consortium name="RefSeq"/>
        </authorList>
    </citation>
    <scope>IDENTIFICATION</scope>
</reference>
<organism evidence="15 16">
    <name type="scientific">Erinaceus europaeus</name>
    <name type="common">Western European hedgehog</name>
    <dbReference type="NCBI Taxonomy" id="9365"/>
    <lineage>
        <taxon>Eukaryota</taxon>
        <taxon>Metazoa</taxon>
        <taxon>Chordata</taxon>
        <taxon>Craniata</taxon>
        <taxon>Vertebrata</taxon>
        <taxon>Euteleostomi</taxon>
        <taxon>Mammalia</taxon>
        <taxon>Eutheria</taxon>
        <taxon>Laurasiatheria</taxon>
        <taxon>Eulipotyphla</taxon>
        <taxon>Erinaceidae</taxon>
        <taxon>Erinaceinae</taxon>
        <taxon>Erinaceus</taxon>
    </lineage>
</organism>
<feature type="transmembrane region" description="Helical" evidence="13">
    <location>
        <begin position="235"/>
        <end position="260"/>
    </location>
</feature>
<feature type="transmembrane region" description="Helical" evidence="13">
    <location>
        <begin position="266"/>
        <end position="286"/>
    </location>
</feature>
<dbReference type="InParanoid" id="A0A1S3AFL8"/>
<dbReference type="Gene3D" id="1.20.1070.10">
    <property type="entry name" value="Rhodopsin 7-helix transmembrane proteins"/>
    <property type="match status" value="1"/>
</dbReference>
<dbReference type="Pfam" id="PF03402">
    <property type="entry name" value="V1R"/>
    <property type="match status" value="1"/>
</dbReference>
<evidence type="ECO:0000256" key="6">
    <source>
        <dbReference type="ARBA" id="ARBA00022692"/>
    </source>
</evidence>
<keyword evidence="9 13" id="KW-0472">Membrane</keyword>
<dbReference type="InterPro" id="IPR004072">
    <property type="entry name" value="Vmron_rcpt_1"/>
</dbReference>
<keyword evidence="8 13" id="KW-0297">G-protein coupled receptor</keyword>